<dbReference type="Proteomes" id="UP000619078">
    <property type="component" value="Unassembled WGS sequence"/>
</dbReference>
<evidence type="ECO:0000313" key="2">
    <source>
        <dbReference type="EMBL" id="MBD1395010.1"/>
    </source>
</evidence>
<feature type="domain" description="DUF7683" evidence="1">
    <location>
        <begin position="7"/>
        <end position="80"/>
    </location>
</feature>
<dbReference type="Pfam" id="PF24731">
    <property type="entry name" value="DUF7683"/>
    <property type="match status" value="1"/>
</dbReference>
<gene>
    <name evidence="2" type="ORF">IDJ76_18025</name>
</gene>
<reference evidence="2" key="1">
    <citation type="submission" date="2020-09" db="EMBL/GenBank/DDBJ databases">
        <title>Novel species of Mucilaginibacter isolated from a glacier on the Tibetan Plateau.</title>
        <authorList>
            <person name="Liu Q."/>
            <person name="Xin Y.-H."/>
        </authorList>
    </citation>
    <scope>NUCLEOTIDE SEQUENCE</scope>
    <source>
        <strain evidence="2">ZB1P21</strain>
    </source>
</reference>
<dbReference type="InterPro" id="IPR056100">
    <property type="entry name" value="DUF7683"/>
</dbReference>
<evidence type="ECO:0000259" key="1">
    <source>
        <dbReference type="Pfam" id="PF24731"/>
    </source>
</evidence>
<keyword evidence="3" id="KW-1185">Reference proteome</keyword>
<comment type="caution">
    <text evidence="2">The sequence shown here is derived from an EMBL/GenBank/DDBJ whole genome shotgun (WGS) entry which is preliminary data.</text>
</comment>
<name>A0A926NVW5_9SPHI</name>
<protein>
    <recommendedName>
        <fullName evidence="1">DUF7683 domain-containing protein</fullName>
    </recommendedName>
</protein>
<sequence>MKLLAVERTLTLFDRKNSDLVSEYPIKLEVTDLKEIVKQRKGDELLYLPYILNQSQAKSLIKRLGIELLVETKTYTYVLECNGIY</sequence>
<accession>A0A926NVW5</accession>
<proteinExistence type="predicted"/>
<dbReference type="AlphaFoldDB" id="A0A926NVW5"/>
<evidence type="ECO:0000313" key="3">
    <source>
        <dbReference type="Proteomes" id="UP000619078"/>
    </source>
</evidence>
<organism evidence="2 3">
    <name type="scientific">Mucilaginibacter glaciei</name>
    <dbReference type="NCBI Taxonomy" id="2772109"/>
    <lineage>
        <taxon>Bacteria</taxon>
        <taxon>Pseudomonadati</taxon>
        <taxon>Bacteroidota</taxon>
        <taxon>Sphingobacteriia</taxon>
        <taxon>Sphingobacteriales</taxon>
        <taxon>Sphingobacteriaceae</taxon>
        <taxon>Mucilaginibacter</taxon>
    </lineage>
</organism>
<dbReference type="EMBL" id="JACWMX010000008">
    <property type="protein sequence ID" value="MBD1395010.1"/>
    <property type="molecule type" value="Genomic_DNA"/>
</dbReference>